<proteinExistence type="predicted"/>
<dbReference type="Proteomes" id="UP001279410">
    <property type="component" value="Unassembled WGS sequence"/>
</dbReference>
<dbReference type="EMBL" id="BRZM01003282">
    <property type="protein sequence ID" value="GLD47012.1"/>
    <property type="molecule type" value="Genomic_DNA"/>
</dbReference>
<evidence type="ECO:0000256" key="1">
    <source>
        <dbReference type="ARBA" id="ARBA00022999"/>
    </source>
</evidence>
<evidence type="ECO:0000313" key="5">
    <source>
        <dbReference type="EMBL" id="GLD47012.1"/>
    </source>
</evidence>
<dbReference type="PROSITE" id="PS50001">
    <property type="entry name" value="SH2"/>
    <property type="match status" value="1"/>
</dbReference>
<dbReference type="SUPFAM" id="SSF55550">
    <property type="entry name" value="SH2 domain"/>
    <property type="match status" value="1"/>
</dbReference>
<keyword evidence="5" id="KW-0418">Kinase</keyword>
<feature type="compositionally biased region" description="Basic and acidic residues" evidence="3">
    <location>
        <begin position="157"/>
        <end position="167"/>
    </location>
</feature>
<dbReference type="InterPro" id="IPR051184">
    <property type="entry name" value="Tyrosine-phos_adapter"/>
</dbReference>
<evidence type="ECO:0000313" key="6">
    <source>
        <dbReference type="Proteomes" id="UP001279410"/>
    </source>
</evidence>
<name>A0AAD3QW37_LATJO</name>
<dbReference type="GO" id="GO:0035591">
    <property type="term" value="F:signaling adaptor activity"/>
    <property type="evidence" value="ECO:0007669"/>
    <property type="project" value="TreeGrafter"/>
</dbReference>
<dbReference type="GO" id="GO:0007167">
    <property type="term" value="P:enzyme-linked receptor protein signaling pathway"/>
    <property type="evidence" value="ECO:0007669"/>
    <property type="project" value="TreeGrafter"/>
</dbReference>
<gene>
    <name evidence="5" type="ORF">AKAME5_002710100</name>
</gene>
<dbReference type="PANTHER" id="PTHR19969">
    <property type="entry name" value="SH2-SH3 ADAPTOR PROTEIN-RELATED"/>
    <property type="match status" value="1"/>
</dbReference>
<dbReference type="Gene3D" id="3.30.505.10">
    <property type="entry name" value="SH2 domain"/>
    <property type="match status" value="1"/>
</dbReference>
<dbReference type="SMART" id="SM00252">
    <property type="entry name" value="SH2"/>
    <property type="match status" value="1"/>
</dbReference>
<evidence type="ECO:0000259" key="4">
    <source>
        <dbReference type="PROSITE" id="PS50001"/>
    </source>
</evidence>
<organism evidence="5 6">
    <name type="scientific">Lates japonicus</name>
    <name type="common">Japanese lates</name>
    <dbReference type="NCBI Taxonomy" id="270547"/>
    <lineage>
        <taxon>Eukaryota</taxon>
        <taxon>Metazoa</taxon>
        <taxon>Chordata</taxon>
        <taxon>Craniata</taxon>
        <taxon>Vertebrata</taxon>
        <taxon>Euteleostomi</taxon>
        <taxon>Actinopterygii</taxon>
        <taxon>Neopterygii</taxon>
        <taxon>Teleostei</taxon>
        <taxon>Neoteleostei</taxon>
        <taxon>Acanthomorphata</taxon>
        <taxon>Carangaria</taxon>
        <taxon>Carangaria incertae sedis</taxon>
        <taxon>Centropomidae</taxon>
        <taxon>Lates</taxon>
    </lineage>
</organism>
<dbReference type="PANTHER" id="PTHR19969:SF5">
    <property type="entry name" value="CRK-LIKE PROTEIN"/>
    <property type="match status" value="1"/>
</dbReference>
<dbReference type="Pfam" id="PF00017">
    <property type="entry name" value="SH2"/>
    <property type="match status" value="1"/>
</dbReference>
<dbReference type="GO" id="GO:0016477">
    <property type="term" value="P:cell migration"/>
    <property type="evidence" value="ECO:0007669"/>
    <property type="project" value="TreeGrafter"/>
</dbReference>
<keyword evidence="1 2" id="KW-0727">SH2 domain</keyword>
<keyword evidence="6" id="KW-1185">Reference proteome</keyword>
<reference evidence="5" key="1">
    <citation type="submission" date="2022-08" db="EMBL/GenBank/DDBJ databases">
        <title>Genome sequencing of akame (Lates japonicus).</title>
        <authorList>
            <person name="Hashiguchi Y."/>
            <person name="Takahashi H."/>
        </authorList>
    </citation>
    <scope>NUCLEOTIDE SEQUENCE</scope>
    <source>
        <strain evidence="5">Kochi</strain>
    </source>
</reference>
<comment type="caution">
    <text evidence="5">The sequence shown here is derived from an EMBL/GenBank/DDBJ whole genome shotgun (WGS) entry which is preliminary data.</text>
</comment>
<dbReference type="GO" id="GO:0030971">
    <property type="term" value="F:receptor tyrosine kinase binding"/>
    <property type="evidence" value="ECO:0007669"/>
    <property type="project" value="TreeGrafter"/>
</dbReference>
<evidence type="ECO:0000256" key="2">
    <source>
        <dbReference type="PROSITE-ProRule" id="PRU00191"/>
    </source>
</evidence>
<evidence type="ECO:0000256" key="3">
    <source>
        <dbReference type="SAM" id="MobiDB-lite"/>
    </source>
</evidence>
<protein>
    <submittedName>
        <fullName evidence="5">Tyrosine-protein kinase SRK3-like protein</fullName>
    </submittedName>
</protein>
<sequence>MSGDGRLLSLMCSDWIAARLRYPNLLTMSWYFSEADRVSVRADRQFVALLQDRFAKHKWYYGNINRVKAEKLLLASQNKDGSFLVRISESHSDEYTISARSEGKVYHFRIQRSTIGAYFVSDKISFATLGELISYYQKNPRSLGVPLDEPCAQQRELLDMEPWRDPDSATPQETGRGTLEGGSGTIEAGP</sequence>
<dbReference type="InterPro" id="IPR036860">
    <property type="entry name" value="SH2_dom_sf"/>
</dbReference>
<dbReference type="InterPro" id="IPR000980">
    <property type="entry name" value="SH2"/>
</dbReference>
<feature type="domain" description="SH2" evidence="4">
    <location>
        <begin position="59"/>
        <end position="151"/>
    </location>
</feature>
<dbReference type="AlphaFoldDB" id="A0AAD3QW37"/>
<keyword evidence="5" id="KW-0808">Transferase</keyword>
<dbReference type="PRINTS" id="PR00401">
    <property type="entry name" value="SH2DOMAIN"/>
</dbReference>
<dbReference type="GO" id="GO:0016301">
    <property type="term" value="F:kinase activity"/>
    <property type="evidence" value="ECO:0007669"/>
    <property type="project" value="UniProtKB-KW"/>
</dbReference>
<feature type="region of interest" description="Disordered" evidence="3">
    <location>
        <begin position="157"/>
        <end position="190"/>
    </location>
</feature>
<dbReference type="GO" id="GO:0005737">
    <property type="term" value="C:cytoplasm"/>
    <property type="evidence" value="ECO:0007669"/>
    <property type="project" value="TreeGrafter"/>
</dbReference>
<accession>A0AAD3QW37</accession>